<dbReference type="Pfam" id="PF13947">
    <property type="entry name" value="GUB_WAK_bind"/>
    <property type="match status" value="1"/>
</dbReference>
<keyword evidence="2 3" id="KW-0732">Signal</keyword>
<evidence type="ECO:0000256" key="3">
    <source>
        <dbReference type="SAM" id="SignalP"/>
    </source>
</evidence>
<feature type="domain" description="Wall-associated receptor kinase galacturonan-binding" evidence="4">
    <location>
        <begin position="48"/>
        <end position="92"/>
    </location>
</feature>
<dbReference type="GO" id="GO:0030247">
    <property type="term" value="F:polysaccharide binding"/>
    <property type="evidence" value="ECO:0007669"/>
    <property type="project" value="InterPro"/>
</dbReference>
<dbReference type="InterPro" id="IPR025287">
    <property type="entry name" value="WAK_GUB"/>
</dbReference>
<dbReference type="OMA" id="STCINAG"/>
<reference evidence="5 6" key="1">
    <citation type="submission" date="2017-09" db="EMBL/GenBank/DDBJ databases">
        <authorList>
            <consortium name="International Durum Wheat Genome Sequencing Consortium (IDWGSC)"/>
            <person name="Milanesi L."/>
        </authorList>
    </citation>
    <scope>NUCLEOTIDE SEQUENCE [LARGE SCALE GENOMIC DNA]</scope>
    <source>
        <strain evidence="6">cv. Svevo</strain>
    </source>
</reference>
<gene>
    <name evidence="5" type="ORF">TRITD_7Av1G015710</name>
</gene>
<evidence type="ECO:0000259" key="4">
    <source>
        <dbReference type="Pfam" id="PF13947"/>
    </source>
</evidence>
<dbReference type="AlphaFoldDB" id="A0A9R1BIA0"/>
<organism evidence="5 6">
    <name type="scientific">Triticum turgidum subsp. durum</name>
    <name type="common">Durum wheat</name>
    <name type="synonym">Triticum durum</name>
    <dbReference type="NCBI Taxonomy" id="4567"/>
    <lineage>
        <taxon>Eukaryota</taxon>
        <taxon>Viridiplantae</taxon>
        <taxon>Streptophyta</taxon>
        <taxon>Embryophyta</taxon>
        <taxon>Tracheophyta</taxon>
        <taxon>Spermatophyta</taxon>
        <taxon>Magnoliopsida</taxon>
        <taxon>Liliopsida</taxon>
        <taxon>Poales</taxon>
        <taxon>Poaceae</taxon>
        <taxon>BOP clade</taxon>
        <taxon>Pooideae</taxon>
        <taxon>Triticodae</taxon>
        <taxon>Triticeae</taxon>
        <taxon>Triticinae</taxon>
        <taxon>Triticum</taxon>
    </lineage>
</organism>
<proteinExistence type="predicted"/>
<accession>A0A9R1BIA0</accession>
<feature type="signal peptide" evidence="3">
    <location>
        <begin position="1"/>
        <end position="26"/>
    </location>
</feature>
<dbReference type="EMBL" id="LT934123">
    <property type="protein sequence ID" value="VAI69357.1"/>
    <property type="molecule type" value="Genomic_DNA"/>
</dbReference>
<name>A0A9R1BIA0_TRITD</name>
<evidence type="ECO:0000256" key="1">
    <source>
        <dbReference type="ARBA" id="ARBA00004167"/>
    </source>
</evidence>
<evidence type="ECO:0000256" key="2">
    <source>
        <dbReference type="ARBA" id="ARBA00022729"/>
    </source>
</evidence>
<keyword evidence="6" id="KW-1185">Reference proteome</keyword>
<protein>
    <recommendedName>
        <fullName evidence="4">Wall-associated receptor kinase galacturonan-binding domain-containing protein</fullName>
    </recommendedName>
</protein>
<dbReference type="PANTHER" id="PTHR33491">
    <property type="entry name" value="OSJNBA0016N04.9 PROTEIN"/>
    <property type="match status" value="1"/>
</dbReference>
<feature type="chain" id="PRO_5040172953" description="Wall-associated receptor kinase galacturonan-binding domain-containing protein" evidence="3">
    <location>
        <begin position="27"/>
        <end position="366"/>
    </location>
</feature>
<comment type="subcellular location">
    <subcellularLocation>
        <location evidence="1">Membrane</location>
        <topology evidence="1">Single-pass membrane protein</topology>
    </subcellularLocation>
</comment>
<sequence>MSITPWHYHSQTQLLLPLLLIALAAATRLVVLGAAAEKQGQPITLPGCPDKCGDISLPFPFGLAAMPGCFLEGFEVSCNDSFDPPRAFLAYPGLSQSVTRYSYIYSGAANITGRVRDMNITDAVAPFELIGVSSAKGEVQVYGAVASVCSTNADNFVKTRQATYLVDTLSINGEGPSPFLLSMTRNVLVGIGWDVDAMVSSSIGGKVGNSYFLTCESDLRGNLHDATNGSCSRRGCCQASFPEAAPLDRFSVNVDGPYNNTLWETNPCSYAMVVESSWYNFSTPDLYGDELQRKILPRGVPYVLDFAIRSGSCPPEGQPSPVCASADSYCANATRGPGFVCKCLPHYEGNPYITGGCKGTIYYYSH</sequence>
<evidence type="ECO:0000313" key="5">
    <source>
        <dbReference type="EMBL" id="VAI69357.1"/>
    </source>
</evidence>
<dbReference type="Proteomes" id="UP000324705">
    <property type="component" value="Chromosome 7A"/>
</dbReference>
<evidence type="ECO:0000313" key="6">
    <source>
        <dbReference type="Proteomes" id="UP000324705"/>
    </source>
</evidence>
<dbReference type="Gramene" id="TRITD7Av1G015710.1">
    <property type="protein sequence ID" value="TRITD7Av1G015710.1"/>
    <property type="gene ID" value="TRITD7Av1G015710"/>
</dbReference>
<dbReference type="GO" id="GO:0016020">
    <property type="term" value="C:membrane"/>
    <property type="evidence" value="ECO:0007669"/>
    <property type="project" value="UniProtKB-SubCell"/>
</dbReference>